<proteinExistence type="predicted"/>
<organism evidence="1 2">
    <name type="scientific">Caerostris darwini</name>
    <dbReference type="NCBI Taxonomy" id="1538125"/>
    <lineage>
        <taxon>Eukaryota</taxon>
        <taxon>Metazoa</taxon>
        <taxon>Ecdysozoa</taxon>
        <taxon>Arthropoda</taxon>
        <taxon>Chelicerata</taxon>
        <taxon>Arachnida</taxon>
        <taxon>Araneae</taxon>
        <taxon>Araneomorphae</taxon>
        <taxon>Entelegynae</taxon>
        <taxon>Araneoidea</taxon>
        <taxon>Araneidae</taxon>
        <taxon>Caerostris</taxon>
    </lineage>
</organism>
<reference evidence="1 2" key="1">
    <citation type="submission" date="2021-06" db="EMBL/GenBank/DDBJ databases">
        <title>Caerostris darwini draft genome.</title>
        <authorList>
            <person name="Kono N."/>
            <person name="Arakawa K."/>
        </authorList>
    </citation>
    <scope>NUCLEOTIDE SEQUENCE [LARGE SCALE GENOMIC DNA]</scope>
</reference>
<dbReference type="EMBL" id="BPLQ01015306">
    <property type="protein sequence ID" value="GIY87154.1"/>
    <property type="molecule type" value="Genomic_DNA"/>
</dbReference>
<evidence type="ECO:0000313" key="1">
    <source>
        <dbReference type="EMBL" id="GIY87154.1"/>
    </source>
</evidence>
<keyword evidence="2" id="KW-1185">Reference proteome</keyword>
<accession>A0AAV4X005</accession>
<sequence length="93" mass="10088">MPSPLGMISYKDSICEKGFAAYQATNTSTFQLIGEMDNSCRRAPKGCPLQRGLRALISDCIDRCSSTTKTEDRNLEGDISAGWISAASYKSAE</sequence>
<dbReference type="AlphaFoldDB" id="A0AAV4X005"/>
<evidence type="ECO:0000313" key="2">
    <source>
        <dbReference type="Proteomes" id="UP001054837"/>
    </source>
</evidence>
<gene>
    <name evidence="1" type="ORF">CDAR_246921</name>
</gene>
<comment type="caution">
    <text evidence="1">The sequence shown here is derived from an EMBL/GenBank/DDBJ whole genome shotgun (WGS) entry which is preliminary data.</text>
</comment>
<name>A0AAV4X005_9ARAC</name>
<protein>
    <submittedName>
        <fullName evidence="1">Uncharacterized protein</fullName>
    </submittedName>
</protein>
<dbReference type="Proteomes" id="UP001054837">
    <property type="component" value="Unassembled WGS sequence"/>
</dbReference>